<dbReference type="GO" id="GO:0005886">
    <property type="term" value="C:plasma membrane"/>
    <property type="evidence" value="ECO:0007669"/>
    <property type="project" value="UniProtKB-SubCell"/>
</dbReference>
<feature type="transmembrane region" description="Helical" evidence="7">
    <location>
        <begin position="157"/>
        <end position="175"/>
    </location>
</feature>
<evidence type="ECO:0000256" key="1">
    <source>
        <dbReference type="ARBA" id="ARBA00004651"/>
    </source>
</evidence>
<feature type="domain" description="Phosphatidic acid phosphatase type 2/haloperoxidase" evidence="8">
    <location>
        <begin position="65"/>
        <end position="172"/>
    </location>
</feature>
<keyword evidence="2" id="KW-1003">Cell membrane</keyword>
<dbReference type="AlphaFoldDB" id="A0A917S119"/>
<dbReference type="InterPro" id="IPR036938">
    <property type="entry name" value="PAP2/HPO_sf"/>
</dbReference>
<evidence type="ECO:0000313" key="10">
    <source>
        <dbReference type="Proteomes" id="UP000654670"/>
    </source>
</evidence>
<keyword evidence="3 7" id="KW-0812">Transmembrane</keyword>
<dbReference type="SUPFAM" id="SSF48317">
    <property type="entry name" value="Acid phosphatase/Vanadium-dependent haloperoxidase"/>
    <property type="match status" value="1"/>
</dbReference>
<evidence type="ECO:0000256" key="3">
    <source>
        <dbReference type="ARBA" id="ARBA00022692"/>
    </source>
</evidence>
<evidence type="ECO:0000256" key="2">
    <source>
        <dbReference type="ARBA" id="ARBA00022475"/>
    </source>
</evidence>
<dbReference type="GO" id="GO:0016787">
    <property type="term" value="F:hydrolase activity"/>
    <property type="evidence" value="ECO:0007669"/>
    <property type="project" value="UniProtKB-KW"/>
</dbReference>
<evidence type="ECO:0000256" key="6">
    <source>
        <dbReference type="ARBA" id="ARBA00023136"/>
    </source>
</evidence>
<comment type="caution">
    <text evidence="9">The sequence shown here is derived from an EMBL/GenBank/DDBJ whole genome shotgun (WGS) entry which is preliminary data.</text>
</comment>
<gene>
    <name evidence="9" type="primary">pgpB</name>
    <name evidence="9" type="ORF">GCM10007968_10000</name>
</gene>
<feature type="transmembrane region" description="Helical" evidence="7">
    <location>
        <begin position="60"/>
        <end position="81"/>
    </location>
</feature>
<sequence length="178" mass="19876">MFSKSVDELYQIECRIFKRINNSYEKRMLNFYFRWITNVGGAVAEILAVLILLLRSHGRLHQTAFASAISLTVSHIIVQLLKRYVPRQRPYLTLEGTKFPENPIADQSFPSGHSTAVFSVIVPLILFKPSLAILLIPVGLSVAVSRIFLGLHYPSDVLAGICLGSLTGLITYVQLSPF</sequence>
<keyword evidence="6 7" id="KW-0472">Membrane</keyword>
<dbReference type="Pfam" id="PF01569">
    <property type="entry name" value="PAP2"/>
    <property type="match status" value="1"/>
</dbReference>
<dbReference type="PANTHER" id="PTHR14969:SF62">
    <property type="entry name" value="DECAPRENYLPHOSPHORYL-5-PHOSPHORIBOSE PHOSPHATASE RV3807C-RELATED"/>
    <property type="match status" value="1"/>
</dbReference>
<dbReference type="Proteomes" id="UP000654670">
    <property type="component" value="Unassembled WGS sequence"/>
</dbReference>
<evidence type="ECO:0000256" key="7">
    <source>
        <dbReference type="SAM" id="Phobius"/>
    </source>
</evidence>
<keyword evidence="10" id="KW-1185">Reference proteome</keyword>
<feature type="transmembrane region" description="Helical" evidence="7">
    <location>
        <begin position="31"/>
        <end position="54"/>
    </location>
</feature>
<dbReference type="CDD" id="cd01610">
    <property type="entry name" value="PAP2_like"/>
    <property type="match status" value="1"/>
</dbReference>
<reference evidence="9" key="1">
    <citation type="journal article" date="2014" name="Int. J. Syst. Evol. Microbiol.">
        <title>Complete genome sequence of Corynebacterium casei LMG S-19264T (=DSM 44701T), isolated from a smear-ripened cheese.</title>
        <authorList>
            <consortium name="US DOE Joint Genome Institute (JGI-PGF)"/>
            <person name="Walter F."/>
            <person name="Albersmeier A."/>
            <person name="Kalinowski J."/>
            <person name="Ruckert C."/>
        </authorList>
    </citation>
    <scope>NUCLEOTIDE SEQUENCE</scope>
    <source>
        <strain evidence="9">JCM 15325</strain>
    </source>
</reference>
<dbReference type="RefSeq" id="WP_188801982.1">
    <property type="nucleotide sequence ID" value="NZ_BMOK01000003.1"/>
</dbReference>
<protein>
    <submittedName>
        <fullName evidence="9">Phosphatidylglycerophosphatase B</fullName>
    </submittedName>
</protein>
<dbReference type="InterPro" id="IPR000326">
    <property type="entry name" value="PAP2/HPO"/>
</dbReference>
<keyword evidence="4" id="KW-0378">Hydrolase</keyword>
<evidence type="ECO:0000256" key="5">
    <source>
        <dbReference type="ARBA" id="ARBA00022989"/>
    </source>
</evidence>
<accession>A0A917S119</accession>
<dbReference type="PANTHER" id="PTHR14969">
    <property type="entry name" value="SPHINGOSINE-1-PHOSPHATE PHOSPHOHYDROLASE"/>
    <property type="match status" value="1"/>
</dbReference>
<dbReference type="Gene3D" id="1.20.144.10">
    <property type="entry name" value="Phosphatidic acid phosphatase type 2/haloperoxidase"/>
    <property type="match status" value="2"/>
</dbReference>
<comment type="subcellular location">
    <subcellularLocation>
        <location evidence="1">Cell membrane</location>
        <topology evidence="1">Multi-pass membrane protein</topology>
    </subcellularLocation>
</comment>
<evidence type="ECO:0000313" key="9">
    <source>
        <dbReference type="EMBL" id="GGL47857.1"/>
    </source>
</evidence>
<keyword evidence="5 7" id="KW-1133">Transmembrane helix</keyword>
<evidence type="ECO:0000256" key="4">
    <source>
        <dbReference type="ARBA" id="ARBA00022801"/>
    </source>
</evidence>
<organism evidence="9 10">
    <name type="scientific">Sporolactobacillus putidus</name>
    <dbReference type="NCBI Taxonomy" id="492735"/>
    <lineage>
        <taxon>Bacteria</taxon>
        <taxon>Bacillati</taxon>
        <taxon>Bacillota</taxon>
        <taxon>Bacilli</taxon>
        <taxon>Bacillales</taxon>
        <taxon>Sporolactobacillaceae</taxon>
        <taxon>Sporolactobacillus</taxon>
    </lineage>
</organism>
<evidence type="ECO:0000259" key="8">
    <source>
        <dbReference type="SMART" id="SM00014"/>
    </source>
</evidence>
<reference evidence="9" key="2">
    <citation type="submission" date="2020-09" db="EMBL/GenBank/DDBJ databases">
        <authorList>
            <person name="Sun Q."/>
            <person name="Ohkuma M."/>
        </authorList>
    </citation>
    <scope>NUCLEOTIDE SEQUENCE</scope>
    <source>
        <strain evidence="9">JCM 15325</strain>
    </source>
</reference>
<dbReference type="SMART" id="SM00014">
    <property type="entry name" value="acidPPc"/>
    <property type="match status" value="1"/>
</dbReference>
<proteinExistence type="predicted"/>
<dbReference type="EMBL" id="BMOK01000003">
    <property type="protein sequence ID" value="GGL47857.1"/>
    <property type="molecule type" value="Genomic_DNA"/>
</dbReference>
<name>A0A917S119_9BACL</name>